<feature type="domain" description="Nitroreductase" evidence="6">
    <location>
        <begin position="37"/>
        <end position="186"/>
    </location>
</feature>
<evidence type="ECO:0000313" key="8">
    <source>
        <dbReference type="Proteomes" id="UP001523401"/>
    </source>
</evidence>
<keyword evidence="8" id="KW-1185">Reference proteome</keyword>
<evidence type="ECO:0000313" key="7">
    <source>
        <dbReference type="EMBL" id="MCO6158898.1"/>
    </source>
</evidence>
<dbReference type="Proteomes" id="UP001523401">
    <property type="component" value="Unassembled WGS sequence"/>
</dbReference>
<sequence length="277" mass="30039">MTDRLTSLWQERYRSAPPSTLGQDPVSRTDVFASLLTHKSVRAYLPDALPPGTIEAAIAAAQSAATSSNLQCWSVIAVQDPARRARFAALCGNQAHIAQAPVFLVWVADLSRLDRMAERENKPREGLDYTETFLLATIDAALAAQNAVASLEAAGLGTVYIGGLRNHPESVASELALPPRCMGLFGLCVGLPDPSHPASVKPRLPQAAVLHRERYETQDEASQIALHDERDSAFQKEQGLPPRHWSETMTARIGTRAGLHGRDTLLASLHKLGFPLK</sequence>
<evidence type="ECO:0000256" key="5">
    <source>
        <dbReference type="PIRNR" id="PIRNR005426"/>
    </source>
</evidence>
<keyword evidence="5" id="KW-0521">NADP</keyword>
<dbReference type="InterPro" id="IPR029479">
    <property type="entry name" value="Nitroreductase"/>
</dbReference>
<proteinExistence type="inferred from homology"/>
<evidence type="ECO:0000256" key="4">
    <source>
        <dbReference type="ARBA" id="ARBA00023002"/>
    </source>
</evidence>
<dbReference type="SUPFAM" id="SSF55469">
    <property type="entry name" value="FMN-dependent nitroreductase-like"/>
    <property type="match status" value="1"/>
</dbReference>
<dbReference type="Gene3D" id="3.40.109.10">
    <property type="entry name" value="NADH Oxidase"/>
    <property type="match status" value="1"/>
</dbReference>
<dbReference type="InterPro" id="IPR016446">
    <property type="entry name" value="Flavin_OxRdtase_Frp"/>
</dbReference>
<evidence type="ECO:0000256" key="3">
    <source>
        <dbReference type="ARBA" id="ARBA00022643"/>
    </source>
</evidence>
<dbReference type="EMBL" id="JAMXQU010000001">
    <property type="protein sequence ID" value="MCO6158898.1"/>
    <property type="molecule type" value="Genomic_DNA"/>
</dbReference>
<comment type="similarity">
    <text evidence="1 5">Belongs to the flavin oxidoreductase frp family.</text>
</comment>
<gene>
    <name evidence="7" type="ORF">NF685_02495</name>
</gene>
<reference evidence="7 8" key="1">
    <citation type="submission" date="2022-06" db="EMBL/GenBank/DDBJ databases">
        <title>Whole-genome of Asaia lannensis strain LMG 27011T.</title>
        <authorList>
            <person name="Sombolestani A."/>
        </authorList>
    </citation>
    <scope>NUCLEOTIDE SEQUENCE [LARGE SCALE GENOMIC DNA]</scope>
    <source>
        <strain evidence="7 8">NBRC 102526</strain>
    </source>
</reference>
<keyword evidence="4 5" id="KW-0560">Oxidoreductase</keyword>
<dbReference type="PANTHER" id="PTHR43425:SF2">
    <property type="entry name" value="OXYGEN-INSENSITIVE NADPH NITROREDUCTASE"/>
    <property type="match status" value="1"/>
</dbReference>
<dbReference type="PANTHER" id="PTHR43425">
    <property type="entry name" value="OXYGEN-INSENSITIVE NADPH NITROREDUCTASE"/>
    <property type="match status" value="1"/>
</dbReference>
<evidence type="ECO:0000256" key="1">
    <source>
        <dbReference type="ARBA" id="ARBA00008366"/>
    </source>
</evidence>
<dbReference type="Pfam" id="PF00881">
    <property type="entry name" value="Nitroreductase"/>
    <property type="match status" value="1"/>
</dbReference>
<comment type="caution">
    <text evidence="7">The sequence shown here is derived from an EMBL/GenBank/DDBJ whole genome shotgun (WGS) entry which is preliminary data.</text>
</comment>
<protein>
    <submittedName>
        <fullName evidence="7">Nitroreductase family protein</fullName>
    </submittedName>
</protein>
<dbReference type="RefSeq" id="WP_252848451.1">
    <property type="nucleotide sequence ID" value="NZ_BAPW01000034.1"/>
</dbReference>
<name>A0ABT1CDH0_9PROT</name>
<keyword evidence="2 5" id="KW-0285">Flavoprotein</keyword>
<dbReference type="PIRSF" id="PIRSF005426">
    <property type="entry name" value="Frp"/>
    <property type="match status" value="1"/>
</dbReference>
<organism evidence="7 8">
    <name type="scientific">Asaia lannensis NBRC 102526</name>
    <dbReference type="NCBI Taxonomy" id="1307926"/>
    <lineage>
        <taxon>Bacteria</taxon>
        <taxon>Pseudomonadati</taxon>
        <taxon>Pseudomonadota</taxon>
        <taxon>Alphaproteobacteria</taxon>
        <taxon>Acetobacterales</taxon>
        <taxon>Acetobacteraceae</taxon>
        <taxon>Asaia</taxon>
    </lineage>
</organism>
<dbReference type="InterPro" id="IPR000415">
    <property type="entry name" value="Nitroreductase-like"/>
</dbReference>
<evidence type="ECO:0000256" key="2">
    <source>
        <dbReference type="ARBA" id="ARBA00022630"/>
    </source>
</evidence>
<evidence type="ECO:0000259" key="6">
    <source>
        <dbReference type="Pfam" id="PF00881"/>
    </source>
</evidence>
<accession>A0ABT1CDH0</accession>
<keyword evidence="3 5" id="KW-0288">FMN</keyword>